<name>A0A1T4QDZ9_9BACT</name>
<organism evidence="2 3">
    <name type="scientific">Fibrobacter intestinalis</name>
    <dbReference type="NCBI Taxonomy" id="28122"/>
    <lineage>
        <taxon>Bacteria</taxon>
        <taxon>Pseudomonadati</taxon>
        <taxon>Fibrobacterota</taxon>
        <taxon>Fibrobacteria</taxon>
        <taxon>Fibrobacterales</taxon>
        <taxon>Fibrobacteraceae</taxon>
        <taxon>Fibrobacter</taxon>
    </lineage>
</organism>
<evidence type="ECO:0000313" key="2">
    <source>
        <dbReference type="EMBL" id="SKA01468.1"/>
    </source>
</evidence>
<dbReference type="EMBL" id="FUWU01000045">
    <property type="protein sequence ID" value="SKA01468.1"/>
    <property type="molecule type" value="Genomic_DNA"/>
</dbReference>
<keyword evidence="1" id="KW-0812">Transmembrane</keyword>
<dbReference type="RefSeq" id="WP_078776998.1">
    <property type="nucleotide sequence ID" value="NZ_FUWU01000045.1"/>
</dbReference>
<reference evidence="2 3" key="1">
    <citation type="submission" date="2017-02" db="EMBL/GenBank/DDBJ databases">
        <authorList>
            <person name="Peterson S.W."/>
        </authorList>
    </citation>
    <scope>NUCLEOTIDE SEQUENCE [LARGE SCALE GENOMIC DNA]</scope>
    <source>
        <strain evidence="2 3">ATCC 43854</strain>
    </source>
</reference>
<gene>
    <name evidence="2" type="ORF">SAMN02745108_02244</name>
</gene>
<keyword evidence="1" id="KW-1133">Transmembrane helix</keyword>
<dbReference type="STRING" id="28122.SAMN02745108_02244"/>
<evidence type="ECO:0000256" key="1">
    <source>
        <dbReference type="SAM" id="Phobius"/>
    </source>
</evidence>
<sequence>MSSSCEKIELDLHRQFAENQNSHQNVFVQLVAALIGIFAGLGYVYSHLETSVVKLAEDTLLFKPTVMHISITVAGILFCLMALVVIDFGWSFRRDMLLNRKIRELACETDGQARFEKLFKDYGKNIDDMPGFYEIFFKAILIMQVGLLIFAIFFDWGCNVCTATQTCCPLISQPLKSHFANAR</sequence>
<feature type="transmembrane region" description="Helical" evidence="1">
    <location>
        <begin position="66"/>
        <end position="90"/>
    </location>
</feature>
<protein>
    <submittedName>
        <fullName evidence="2">Uncharacterized protein</fullName>
    </submittedName>
</protein>
<feature type="transmembrane region" description="Helical" evidence="1">
    <location>
        <begin position="135"/>
        <end position="154"/>
    </location>
</feature>
<keyword evidence="1" id="KW-0472">Membrane</keyword>
<feature type="transmembrane region" description="Helical" evidence="1">
    <location>
        <begin position="26"/>
        <end position="46"/>
    </location>
</feature>
<evidence type="ECO:0000313" key="3">
    <source>
        <dbReference type="Proteomes" id="UP000190449"/>
    </source>
</evidence>
<proteinExistence type="predicted"/>
<accession>A0A1T4QDZ9</accession>
<dbReference type="Proteomes" id="UP000190449">
    <property type="component" value="Unassembled WGS sequence"/>
</dbReference>
<dbReference type="AlphaFoldDB" id="A0A1T4QDZ9"/>